<gene>
    <name evidence="2" type="ORF">GCM10011386_36190</name>
</gene>
<dbReference type="EMBL" id="BMIK01000016">
    <property type="protein sequence ID" value="GGC40926.1"/>
    <property type="molecule type" value="Genomic_DNA"/>
</dbReference>
<keyword evidence="1" id="KW-0472">Membrane</keyword>
<proteinExistence type="predicted"/>
<keyword evidence="1" id="KW-1133">Transmembrane helix</keyword>
<name>A0ABQ1MI48_9SPHI</name>
<evidence type="ECO:0000313" key="3">
    <source>
        <dbReference type="Proteomes" id="UP000597338"/>
    </source>
</evidence>
<feature type="transmembrane region" description="Helical" evidence="1">
    <location>
        <begin position="46"/>
        <end position="67"/>
    </location>
</feature>
<evidence type="ECO:0000313" key="2">
    <source>
        <dbReference type="EMBL" id="GGC40926.1"/>
    </source>
</evidence>
<accession>A0ABQ1MI48</accession>
<keyword evidence="1" id="KW-0812">Transmembrane</keyword>
<evidence type="ECO:0008006" key="4">
    <source>
        <dbReference type="Google" id="ProtNLM"/>
    </source>
</evidence>
<feature type="transmembrane region" description="Helical" evidence="1">
    <location>
        <begin position="115"/>
        <end position="131"/>
    </location>
</feature>
<dbReference type="RefSeq" id="WP_229717635.1">
    <property type="nucleotide sequence ID" value="NZ_BMIK01000016.1"/>
</dbReference>
<organism evidence="2 3">
    <name type="scientific">Parapedobacter defluvii</name>
    <dbReference type="NCBI Taxonomy" id="2045106"/>
    <lineage>
        <taxon>Bacteria</taxon>
        <taxon>Pseudomonadati</taxon>
        <taxon>Bacteroidota</taxon>
        <taxon>Sphingobacteriia</taxon>
        <taxon>Sphingobacteriales</taxon>
        <taxon>Sphingobacteriaceae</taxon>
        <taxon>Parapedobacter</taxon>
    </lineage>
</organism>
<dbReference type="Proteomes" id="UP000597338">
    <property type="component" value="Unassembled WGS sequence"/>
</dbReference>
<reference evidence="3" key="1">
    <citation type="journal article" date="2019" name="Int. J. Syst. Evol. Microbiol.">
        <title>The Global Catalogue of Microorganisms (GCM) 10K type strain sequencing project: providing services to taxonomists for standard genome sequencing and annotation.</title>
        <authorList>
            <consortium name="The Broad Institute Genomics Platform"/>
            <consortium name="The Broad Institute Genome Sequencing Center for Infectious Disease"/>
            <person name="Wu L."/>
            <person name="Ma J."/>
        </authorList>
    </citation>
    <scope>NUCLEOTIDE SEQUENCE [LARGE SCALE GENOMIC DNA]</scope>
    <source>
        <strain evidence="3">CGMCC 1.15342</strain>
    </source>
</reference>
<keyword evidence="3" id="KW-1185">Reference proteome</keyword>
<sequence>MKGLSTLIAVQALLSTISGVLVSQMSFIGKVGISVLYNEYGIFKIWWKTAILLFAVQLILIAVLWLIKRLLGRRIALATFLLVLLFGLVGAYFTYLDFTTTSHRLMKETFHSGAYLFWGAWAVSCLYFMIVRRGKKQAMEEAEAPFTEPIGPSEPTDAV</sequence>
<evidence type="ECO:0000256" key="1">
    <source>
        <dbReference type="SAM" id="Phobius"/>
    </source>
</evidence>
<feature type="transmembrane region" description="Helical" evidence="1">
    <location>
        <begin position="74"/>
        <end position="95"/>
    </location>
</feature>
<protein>
    <recommendedName>
        <fullName evidence="4">Cytochrome d ubiquinol oxidase subunit II</fullName>
    </recommendedName>
</protein>
<comment type="caution">
    <text evidence="2">The sequence shown here is derived from an EMBL/GenBank/DDBJ whole genome shotgun (WGS) entry which is preliminary data.</text>
</comment>